<dbReference type="Proteomes" id="UP000257067">
    <property type="component" value="Unassembled WGS sequence"/>
</dbReference>
<dbReference type="Gene3D" id="3.30.310.70">
    <property type="entry name" value="TT1751-like domain"/>
    <property type="match status" value="1"/>
</dbReference>
<protein>
    <submittedName>
        <fullName evidence="2">DUF302 domain-containing protein</fullName>
    </submittedName>
</protein>
<feature type="domain" description="DUF302" evidence="1">
    <location>
        <begin position="49"/>
        <end position="110"/>
    </location>
</feature>
<proteinExistence type="predicted"/>
<name>A0A3D8IYM6_9HELI</name>
<gene>
    <name evidence="2" type="ORF">CQA62_03165</name>
</gene>
<dbReference type="CDD" id="cd14797">
    <property type="entry name" value="DUF302"/>
    <property type="match status" value="1"/>
</dbReference>
<evidence type="ECO:0000313" key="3">
    <source>
        <dbReference type="Proteomes" id="UP000257067"/>
    </source>
</evidence>
<dbReference type="SUPFAM" id="SSF103247">
    <property type="entry name" value="TT1751-like"/>
    <property type="match status" value="1"/>
</dbReference>
<evidence type="ECO:0000259" key="1">
    <source>
        <dbReference type="Pfam" id="PF03625"/>
    </source>
</evidence>
<evidence type="ECO:0000313" key="2">
    <source>
        <dbReference type="EMBL" id="RDU69661.1"/>
    </source>
</evidence>
<keyword evidence="3" id="KW-1185">Reference proteome</keyword>
<dbReference type="PANTHER" id="PTHR38342">
    <property type="entry name" value="SLR5037 PROTEIN"/>
    <property type="match status" value="1"/>
</dbReference>
<dbReference type="RefSeq" id="WP_104724290.1">
    <property type="nucleotide sequence ID" value="NZ_FZNE01000003.1"/>
</dbReference>
<reference evidence="2 3" key="1">
    <citation type="submission" date="2018-04" db="EMBL/GenBank/DDBJ databases">
        <title>Novel Campyloabacter and Helicobacter Species and Strains.</title>
        <authorList>
            <person name="Mannion A.J."/>
            <person name="Shen Z."/>
            <person name="Fox J.G."/>
        </authorList>
    </citation>
    <scope>NUCLEOTIDE SEQUENCE [LARGE SCALE GENOMIC DNA]</scope>
    <source>
        <strain evidence="2 3">ATCC 700242</strain>
    </source>
</reference>
<dbReference type="InterPro" id="IPR035923">
    <property type="entry name" value="TT1751-like_sf"/>
</dbReference>
<dbReference type="PANTHER" id="PTHR38342:SF2">
    <property type="entry name" value="INNER MEMBRANE OR EXPORTED"/>
    <property type="match status" value="1"/>
</dbReference>
<sequence>MKKVLFSLFIFAGLGNALEPIKSQYDFMKTYENLKSFLMGKNTPIFAEFDHYANAQDVGMKLNATKVIVFGNPKVGTFLMQENPAISLELPLKVSVYEDNNHNVYIVYTDINDLAKKYKIKNQQVVKNINHFLQEMIKSCI</sequence>
<dbReference type="EMBL" id="NXLU01000002">
    <property type="protein sequence ID" value="RDU69661.1"/>
    <property type="molecule type" value="Genomic_DNA"/>
</dbReference>
<dbReference type="InterPro" id="IPR005180">
    <property type="entry name" value="DUF302"/>
</dbReference>
<dbReference type="AlphaFoldDB" id="A0A3D8IYM6"/>
<dbReference type="Pfam" id="PF03625">
    <property type="entry name" value="DUF302"/>
    <property type="match status" value="1"/>
</dbReference>
<comment type="caution">
    <text evidence="2">The sequence shown here is derived from an EMBL/GenBank/DDBJ whole genome shotgun (WGS) entry which is preliminary data.</text>
</comment>
<accession>A0A3D8IYM6</accession>
<dbReference type="OrthoDB" id="9799367at2"/>
<organism evidence="2 3">
    <name type="scientific">Helicobacter cholecystus</name>
    <dbReference type="NCBI Taxonomy" id="45498"/>
    <lineage>
        <taxon>Bacteria</taxon>
        <taxon>Pseudomonadati</taxon>
        <taxon>Campylobacterota</taxon>
        <taxon>Epsilonproteobacteria</taxon>
        <taxon>Campylobacterales</taxon>
        <taxon>Helicobacteraceae</taxon>
        <taxon>Helicobacter</taxon>
    </lineage>
</organism>